<dbReference type="GO" id="GO:0016301">
    <property type="term" value="F:kinase activity"/>
    <property type="evidence" value="ECO:0007669"/>
    <property type="project" value="UniProtKB-KW"/>
</dbReference>
<dbReference type="InterPro" id="IPR043129">
    <property type="entry name" value="ATPase_NBD"/>
</dbReference>
<dbReference type="Pfam" id="PF00480">
    <property type="entry name" value="ROK"/>
    <property type="match status" value="1"/>
</dbReference>
<reference evidence="2 3" key="1">
    <citation type="submission" date="2017-09" db="EMBL/GenBank/DDBJ databases">
        <authorList>
            <person name="Ehlers B."/>
            <person name="Leendertz F.H."/>
        </authorList>
    </citation>
    <scope>NUCLEOTIDE SEQUENCE [LARGE SCALE GENOMIC DNA]</scope>
    <source>
        <strain evidence="2 3">CGMCC 1.05381</strain>
    </source>
</reference>
<dbReference type="InterPro" id="IPR036390">
    <property type="entry name" value="WH_DNA-bd_sf"/>
</dbReference>
<protein>
    <submittedName>
        <fullName evidence="2">Sugar kinase of the NBD/HSP70 family, may contain an N-terminal HTH domain</fullName>
    </submittedName>
</protein>
<comment type="similarity">
    <text evidence="1">Belongs to the ROK (NagC/XylR) family.</text>
</comment>
<keyword evidence="2" id="KW-0808">Transferase</keyword>
<dbReference type="InterPro" id="IPR000600">
    <property type="entry name" value="ROK"/>
</dbReference>
<gene>
    <name evidence="2" type="ORF">SAMN06296378_0364</name>
</gene>
<proteinExistence type="inferred from homology"/>
<keyword evidence="3" id="KW-1185">Reference proteome</keyword>
<organism evidence="2 3">
    <name type="scientific">Salinibacterium xinjiangense</name>
    <dbReference type="NCBI Taxonomy" id="386302"/>
    <lineage>
        <taxon>Bacteria</taxon>
        <taxon>Bacillati</taxon>
        <taxon>Actinomycetota</taxon>
        <taxon>Actinomycetes</taxon>
        <taxon>Micrococcales</taxon>
        <taxon>Microbacteriaceae</taxon>
        <taxon>Salinibacterium</taxon>
    </lineage>
</organism>
<evidence type="ECO:0000313" key="2">
    <source>
        <dbReference type="EMBL" id="SOE50331.1"/>
    </source>
</evidence>
<dbReference type="RefSeq" id="WP_097059514.1">
    <property type="nucleotide sequence ID" value="NZ_BMLC01000002.1"/>
</dbReference>
<keyword evidence="2" id="KW-0418">Kinase</keyword>
<dbReference type="PANTHER" id="PTHR18964:SF149">
    <property type="entry name" value="BIFUNCTIONAL UDP-N-ACETYLGLUCOSAMINE 2-EPIMERASE_N-ACETYLMANNOSAMINE KINASE"/>
    <property type="match status" value="1"/>
</dbReference>
<dbReference type="Gene3D" id="1.10.10.10">
    <property type="entry name" value="Winged helix-like DNA-binding domain superfamily/Winged helix DNA-binding domain"/>
    <property type="match status" value="1"/>
</dbReference>
<dbReference type="InterPro" id="IPR036388">
    <property type="entry name" value="WH-like_DNA-bd_sf"/>
</dbReference>
<dbReference type="AlphaFoldDB" id="A0A2C8YIW2"/>
<name>A0A2C8YIW2_9MICO</name>
<dbReference type="SUPFAM" id="SSF53067">
    <property type="entry name" value="Actin-like ATPase domain"/>
    <property type="match status" value="1"/>
</dbReference>
<dbReference type="Proteomes" id="UP000219440">
    <property type="component" value="Unassembled WGS sequence"/>
</dbReference>
<dbReference type="SUPFAM" id="SSF46785">
    <property type="entry name" value="Winged helix' DNA-binding domain"/>
    <property type="match status" value="1"/>
</dbReference>
<evidence type="ECO:0000313" key="3">
    <source>
        <dbReference type="Proteomes" id="UP000219440"/>
    </source>
</evidence>
<sequence>MATTDSTTRNLRRRNRSAVLRELLRNGETTRGQLAGALSLSPATVTNVIADLMAEGLAHETGSLPSDGGRPTTTLSIRPEGAFFIGADVGEQGVTVEVLDLALMQRSKVFRDVSSRSVGPTELSEALYAAIDEAVLAAGSPANIYGVGLGMPGIVESSTELDEARTITIYAQSLNWPPTRLDAIYGRADIPIFADNGAKTLATAEAWFGAAKDVTDGVVALLGRGIGLGIISDGRLLQGTASSAGEWGHTKVTLGGPLCNCGSRGCLEAYVGGGGIARRWREAGADPSANEELALTELLAAVSRGDAVATRVLDESVEILGLGLSNLVNLMNPERIVLGGWAGLQLASTHLAEIADATRGFSLKRPAAQFDLVPSKIGRDGIALGAALLAVEKLVETPLVKILAASE</sequence>
<accession>A0A2C8YIW2</accession>
<evidence type="ECO:0000256" key="1">
    <source>
        <dbReference type="ARBA" id="ARBA00006479"/>
    </source>
</evidence>
<dbReference type="Gene3D" id="3.30.420.40">
    <property type="match status" value="2"/>
</dbReference>
<dbReference type="PROSITE" id="PS01125">
    <property type="entry name" value="ROK"/>
    <property type="match status" value="1"/>
</dbReference>
<dbReference type="EMBL" id="OCST01000001">
    <property type="protein sequence ID" value="SOE50331.1"/>
    <property type="molecule type" value="Genomic_DNA"/>
</dbReference>
<dbReference type="OrthoDB" id="3534172at2"/>
<dbReference type="PANTHER" id="PTHR18964">
    <property type="entry name" value="ROK (REPRESSOR, ORF, KINASE) FAMILY"/>
    <property type="match status" value="1"/>
</dbReference>
<dbReference type="InterPro" id="IPR049874">
    <property type="entry name" value="ROK_cs"/>
</dbReference>
<dbReference type="Pfam" id="PF13412">
    <property type="entry name" value="HTH_24"/>
    <property type="match status" value="1"/>
</dbReference>